<name>A0A9X7BFN9_BACCE</name>
<accession>A0A9X7BFN9</accession>
<evidence type="ECO:0000313" key="1">
    <source>
        <dbReference type="EMBL" id="PFV11222.1"/>
    </source>
</evidence>
<dbReference type="EMBL" id="NVDQ01000007">
    <property type="protein sequence ID" value="PFV11222.1"/>
    <property type="molecule type" value="Genomic_DNA"/>
</dbReference>
<proteinExistence type="predicted"/>
<dbReference type="AlphaFoldDB" id="A0A9X7BFN9"/>
<dbReference type="Proteomes" id="UP000226257">
    <property type="component" value="Unassembled WGS sequence"/>
</dbReference>
<reference evidence="1 2" key="1">
    <citation type="submission" date="2017-09" db="EMBL/GenBank/DDBJ databases">
        <title>Large-scale bioinformatics analysis of Bacillus genomes uncovers conserved roles of natural products in bacterial physiology.</title>
        <authorList>
            <consortium name="Agbiome Team Llc"/>
            <person name="Bleich R.M."/>
            <person name="Grubbs K.J."/>
            <person name="Santa Maria K.C."/>
            <person name="Allen S.E."/>
            <person name="Farag S."/>
            <person name="Shank E.A."/>
            <person name="Bowers A."/>
        </authorList>
    </citation>
    <scope>NUCLEOTIDE SEQUENCE [LARGE SCALE GENOMIC DNA]</scope>
    <source>
        <strain evidence="1 2">AFS060282</strain>
    </source>
</reference>
<evidence type="ECO:0000313" key="2">
    <source>
        <dbReference type="Proteomes" id="UP000226257"/>
    </source>
</evidence>
<sequence>MTVILDSKDLATIDKEMAVESKVWEVLKEGAKSISNSDFIGVKEVRINKMTGFTNAKYARNAENKRSKIDVTKETVKLTQERWMGYDLDSLDESENMAYAVGNVIQEHNRLVTIPEKDIYAIKILLENAGKLVPEKVDTKNSLDVFDAAEEYMTDEEVSGPFVMFASSSYYKALKNNDKVSKTFTTNEVNISGINRKVAQLDNDIPIIRVPAARLAADESKKINFILVPLSVAAPIEKYNDVTLVPASTDRDGYRDTIKGLDYYDLIVFENAKKAIYVSYEEAPATKK</sequence>
<dbReference type="RefSeq" id="WP_098659915.1">
    <property type="nucleotide sequence ID" value="NZ_NVDQ01000007.1"/>
</dbReference>
<organism evidence="1 2">
    <name type="scientific">Bacillus cereus</name>
    <dbReference type="NCBI Taxonomy" id="1396"/>
    <lineage>
        <taxon>Bacteria</taxon>
        <taxon>Bacillati</taxon>
        <taxon>Bacillota</taxon>
        <taxon>Bacilli</taxon>
        <taxon>Bacillales</taxon>
        <taxon>Bacillaceae</taxon>
        <taxon>Bacillus</taxon>
        <taxon>Bacillus cereus group</taxon>
    </lineage>
</organism>
<gene>
    <name evidence="1" type="ORF">COK98_02830</name>
</gene>
<comment type="caution">
    <text evidence="1">The sequence shown here is derived from an EMBL/GenBank/DDBJ whole genome shotgun (WGS) entry which is preliminary data.</text>
</comment>
<protein>
    <submittedName>
        <fullName evidence="1">Capsid protein</fullName>
    </submittedName>
</protein>